<evidence type="ECO:0000259" key="2">
    <source>
        <dbReference type="PROSITE" id="PS51898"/>
    </source>
</evidence>
<dbReference type="InterPro" id="IPR013762">
    <property type="entry name" value="Integrase-like_cat_sf"/>
</dbReference>
<dbReference type="GO" id="GO:0003677">
    <property type="term" value="F:DNA binding"/>
    <property type="evidence" value="ECO:0007669"/>
    <property type="project" value="InterPro"/>
</dbReference>
<dbReference type="PROSITE" id="PS51898">
    <property type="entry name" value="TYR_RECOMBINASE"/>
    <property type="match status" value="1"/>
</dbReference>
<dbReference type="SUPFAM" id="SSF56349">
    <property type="entry name" value="DNA breaking-rejoining enzymes"/>
    <property type="match status" value="1"/>
</dbReference>
<accession>A0AB39XI47</accession>
<dbReference type="EMBL" id="CP165734">
    <property type="protein sequence ID" value="XDV56724.1"/>
    <property type="molecule type" value="Genomic_DNA"/>
</dbReference>
<dbReference type="GO" id="GO:0006310">
    <property type="term" value="P:DNA recombination"/>
    <property type="evidence" value="ECO:0007669"/>
    <property type="project" value="UniProtKB-KW"/>
</dbReference>
<dbReference type="InterPro" id="IPR011010">
    <property type="entry name" value="DNA_brk_join_enz"/>
</dbReference>
<feature type="domain" description="Tyr recombinase" evidence="2">
    <location>
        <begin position="233"/>
        <end position="431"/>
    </location>
</feature>
<evidence type="ECO:0000256" key="1">
    <source>
        <dbReference type="ARBA" id="ARBA00023172"/>
    </source>
</evidence>
<dbReference type="GO" id="GO:0015074">
    <property type="term" value="P:DNA integration"/>
    <property type="evidence" value="ECO:0007669"/>
    <property type="project" value="InterPro"/>
</dbReference>
<keyword evidence="1" id="KW-0233">DNA recombination</keyword>
<protein>
    <submittedName>
        <fullName evidence="3">Tyrosine-type recombinase/integrase</fullName>
    </submittedName>
</protein>
<dbReference type="Pfam" id="PF00589">
    <property type="entry name" value="Phage_integrase"/>
    <property type="match status" value="1"/>
</dbReference>
<dbReference type="RefSeq" id="WP_369721168.1">
    <property type="nucleotide sequence ID" value="NZ_CP165734.1"/>
</dbReference>
<dbReference type="Gene3D" id="1.10.443.10">
    <property type="entry name" value="Intergrase catalytic core"/>
    <property type="match status" value="1"/>
</dbReference>
<gene>
    <name evidence="3" type="ORF">AB8Z38_29490</name>
</gene>
<sequence length="450" mass="49366">MAKTLREAPITTANARAKLSAGVHWRSLDPDVHLGYRKGRRGGVWLVRWRNGFGYRQKPIGTADDAIKEGTLDFNAAVKTARREVVAARLEAKAVADGPAVTVGLAAERYVAERDARHSKRAGRQIRSDAARRLGRYLLGQPARGKQGVVPAAPLADVAIHLLKEADLLAWRAGLPETLKETAKQRLINDLKAALNRAFTANRKRLDPALPSIIKYGLKAEPADDDENIPLARENQILSDPQVSALLRAARNIDASDGWEGDLFRLVVVLAATGARFSQVARMRVGDYQRTAGRLLIPASRKGKGKSGSVPVPVGKDVLDAIVPAVSGRAGDEFLLMRWRHTQVPGSIRWIRADRGPWQTASELTRPWDDIRGQAGMSQVIPYALRHSSIVRCIRQGLPIRLVAALHDTSVQMIEKHYARWITDGLEELVARSVVPLVPQGDENVIQISA</sequence>
<dbReference type="InterPro" id="IPR002104">
    <property type="entry name" value="Integrase_catalytic"/>
</dbReference>
<name>A0AB39XI47_9BRAD</name>
<evidence type="ECO:0000313" key="3">
    <source>
        <dbReference type="EMBL" id="XDV56724.1"/>
    </source>
</evidence>
<dbReference type="AlphaFoldDB" id="A0AB39XI47"/>
<reference evidence="3" key="1">
    <citation type="submission" date="2024-08" db="EMBL/GenBank/DDBJ databases">
        <authorList>
            <person name="Chaddad Z."/>
            <person name="Lamrabet M."/>
            <person name="Bouhnik O."/>
            <person name="Alami S."/>
            <person name="Wipf D."/>
            <person name="Courty P.E."/>
            <person name="Missbah El Idrissi M."/>
        </authorList>
    </citation>
    <scope>NUCLEOTIDE SEQUENCE</scope>
    <source>
        <strain evidence="3">LLZ17</strain>
    </source>
</reference>
<proteinExistence type="predicted"/>
<organism evidence="3">
    <name type="scientific">Bradyrhizobium sp. LLZ17</name>
    <dbReference type="NCBI Taxonomy" id="3239388"/>
    <lineage>
        <taxon>Bacteria</taxon>
        <taxon>Pseudomonadati</taxon>
        <taxon>Pseudomonadota</taxon>
        <taxon>Alphaproteobacteria</taxon>
        <taxon>Hyphomicrobiales</taxon>
        <taxon>Nitrobacteraceae</taxon>
        <taxon>Bradyrhizobium</taxon>
    </lineage>
</organism>